<comment type="pathway">
    <text evidence="1">Glycan metabolism; L-arabinan degradation.</text>
</comment>
<dbReference type="InterPro" id="IPR023296">
    <property type="entry name" value="Glyco_hydro_beta-prop_sf"/>
</dbReference>
<proteinExistence type="inferred from homology"/>
<feature type="signal peptide" evidence="6">
    <location>
        <begin position="1"/>
        <end position="25"/>
    </location>
</feature>
<keyword evidence="8" id="KW-1185">Reference proteome</keyword>
<dbReference type="GO" id="GO:0004553">
    <property type="term" value="F:hydrolase activity, hydrolyzing O-glycosyl compounds"/>
    <property type="evidence" value="ECO:0007669"/>
    <property type="project" value="InterPro"/>
</dbReference>
<comment type="caution">
    <text evidence="7">The sequence shown here is derived from an EMBL/GenBank/DDBJ whole genome shotgun (WGS) entry which is preliminary data.</text>
</comment>
<dbReference type="EMBL" id="ARYK01000003">
    <property type="protein sequence ID" value="KCZ92913.1"/>
    <property type="molecule type" value="Genomic_DNA"/>
</dbReference>
<feature type="chain" id="PRO_5001573298" evidence="6">
    <location>
        <begin position="26"/>
        <end position="325"/>
    </location>
</feature>
<comment type="similarity">
    <text evidence="2 5">Belongs to the glycosyl hydrolase 43 family.</text>
</comment>
<dbReference type="eggNOG" id="COG3507">
    <property type="taxonomic scope" value="Bacteria"/>
</dbReference>
<evidence type="ECO:0000313" key="7">
    <source>
        <dbReference type="EMBL" id="KCZ92913.1"/>
    </source>
</evidence>
<accession>A0A059FR13</accession>
<keyword evidence="6" id="KW-0732">Signal</keyword>
<keyword evidence="3 5" id="KW-0378">Hydrolase</keyword>
<dbReference type="InterPro" id="IPR006710">
    <property type="entry name" value="Glyco_hydro_43"/>
</dbReference>
<evidence type="ECO:0000256" key="6">
    <source>
        <dbReference type="SAM" id="SignalP"/>
    </source>
</evidence>
<dbReference type="InterPro" id="IPR050727">
    <property type="entry name" value="GH43_arabinanases"/>
</dbReference>
<organism evidence="7 8">
    <name type="scientific">Hyphomonas johnsonii MHS-2</name>
    <dbReference type="NCBI Taxonomy" id="1280950"/>
    <lineage>
        <taxon>Bacteria</taxon>
        <taxon>Pseudomonadati</taxon>
        <taxon>Pseudomonadota</taxon>
        <taxon>Alphaproteobacteria</taxon>
        <taxon>Hyphomonadales</taxon>
        <taxon>Hyphomonadaceae</taxon>
        <taxon>Hyphomonas</taxon>
    </lineage>
</organism>
<dbReference type="Gene3D" id="2.115.10.20">
    <property type="entry name" value="Glycosyl hydrolase domain, family 43"/>
    <property type="match status" value="1"/>
</dbReference>
<dbReference type="Pfam" id="PF04616">
    <property type="entry name" value="Glyco_hydro_43"/>
    <property type="match status" value="1"/>
</dbReference>
<dbReference type="OrthoDB" id="7064503at2"/>
<dbReference type="GO" id="GO:0005975">
    <property type="term" value="P:carbohydrate metabolic process"/>
    <property type="evidence" value="ECO:0007669"/>
    <property type="project" value="InterPro"/>
</dbReference>
<name>A0A059FR13_9PROT</name>
<keyword evidence="4 5" id="KW-0326">Glycosidase</keyword>
<gene>
    <name evidence="7" type="ORF">HJO_08157</name>
</gene>
<evidence type="ECO:0000256" key="5">
    <source>
        <dbReference type="RuleBase" id="RU361187"/>
    </source>
</evidence>
<dbReference type="PANTHER" id="PTHR43301">
    <property type="entry name" value="ARABINAN ENDO-1,5-ALPHA-L-ARABINOSIDASE"/>
    <property type="match status" value="1"/>
</dbReference>
<protein>
    <submittedName>
        <fullName evidence="7">Uncharacterized protein</fullName>
    </submittedName>
</protein>
<evidence type="ECO:0000256" key="1">
    <source>
        <dbReference type="ARBA" id="ARBA00004834"/>
    </source>
</evidence>
<dbReference type="AlphaFoldDB" id="A0A059FR13"/>
<dbReference type="Proteomes" id="UP000025171">
    <property type="component" value="Unassembled WGS sequence"/>
</dbReference>
<dbReference type="PROSITE" id="PS51257">
    <property type="entry name" value="PROKAR_LIPOPROTEIN"/>
    <property type="match status" value="1"/>
</dbReference>
<evidence type="ECO:0000256" key="3">
    <source>
        <dbReference type="ARBA" id="ARBA00022801"/>
    </source>
</evidence>
<sequence>MPVSRITAALTALILLAACASRPGADESAYVFSSFRGDGETGLHLAWSRDGLTWTALRDDAAFMAPELGGKLMRDPCIIRGPDGLFHMVWTTGWWENNIGIAHSSDLVTWTGQAMLPVMAHVPDVMNSWAPEIFYDHAAGEYVIFWASAIPDTFPDTADRGDIRSTVGKALNHRIYAVTTKDFQTYSDTALFYDGGFVSIDASLLEDDGRYVMFIKDETKRPEPEKNIRMAFAAHAQGPYGPASAPISPDGVWVEGPTAVKIGGQVHVYFDAYMEHRMRAMRSADLETWEDITDLVSFPAGTRHGSVLEVTQRELAALLASPSPR</sequence>
<dbReference type="PANTHER" id="PTHR43301:SF3">
    <property type="entry name" value="ARABINAN ENDO-1,5-ALPHA-L-ARABINOSIDASE A-RELATED"/>
    <property type="match status" value="1"/>
</dbReference>
<dbReference type="STRING" id="1280950.HJO_08157"/>
<evidence type="ECO:0000256" key="2">
    <source>
        <dbReference type="ARBA" id="ARBA00009865"/>
    </source>
</evidence>
<dbReference type="SUPFAM" id="SSF75005">
    <property type="entry name" value="Arabinanase/levansucrase/invertase"/>
    <property type="match status" value="1"/>
</dbReference>
<evidence type="ECO:0000313" key="8">
    <source>
        <dbReference type="Proteomes" id="UP000025171"/>
    </source>
</evidence>
<dbReference type="RefSeq" id="WP_035615879.1">
    <property type="nucleotide sequence ID" value="NZ_ARYK01000003.1"/>
</dbReference>
<evidence type="ECO:0000256" key="4">
    <source>
        <dbReference type="ARBA" id="ARBA00023295"/>
    </source>
</evidence>
<reference evidence="7 8" key="1">
    <citation type="journal article" date="2014" name="Antonie Van Leeuwenhoek">
        <title>Hyphomonas beringensis sp. nov. and Hyphomonas chukchiensis sp. nov., isolated from surface seawater of the Bering Sea and Chukchi Sea.</title>
        <authorList>
            <person name="Li C."/>
            <person name="Lai Q."/>
            <person name="Li G."/>
            <person name="Dong C."/>
            <person name="Wang J."/>
            <person name="Liao Y."/>
            <person name="Shao Z."/>
        </authorList>
    </citation>
    <scope>NUCLEOTIDE SEQUENCE [LARGE SCALE GENOMIC DNA]</scope>
    <source>
        <strain evidence="7 8">MHS-2</strain>
    </source>
</reference>
<dbReference type="PATRIC" id="fig|1280950.3.peg.1637"/>
<dbReference type="CDD" id="cd08983">
    <property type="entry name" value="GH43_Bt3655-like"/>
    <property type="match status" value="1"/>
</dbReference>